<dbReference type="Pfam" id="PF08876">
    <property type="entry name" value="DUF1836"/>
    <property type="match status" value="1"/>
</dbReference>
<proteinExistence type="predicted"/>
<dbReference type="PANTHER" id="PTHR40056:SF1">
    <property type="entry name" value="DUF1836 DOMAIN-CONTAINING PROTEIN"/>
    <property type="match status" value="1"/>
</dbReference>
<accession>A0A9X4XCN5</accession>
<dbReference type="OrthoDB" id="3191472at2"/>
<dbReference type="AlphaFoldDB" id="A0A9X4XCN5"/>
<protein>
    <submittedName>
        <fullName evidence="1">DUF1836 domain-containing protein</fullName>
    </submittedName>
</protein>
<reference evidence="1 2" key="1">
    <citation type="journal article" date="2019" name="Nat. Med.">
        <title>A library of human gut bacterial isolates paired with longitudinal multiomics data enables mechanistic microbiome research.</title>
        <authorList>
            <person name="Poyet M."/>
            <person name="Groussin M."/>
            <person name="Gibbons S.M."/>
            <person name="Avila-Pacheco J."/>
            <person name="Jiang X."/>
            <person name="Kearney S.M."/>
            <person name="Perrotta A.R."/>
            <person name="Berdy B."/>
            <person name="Zhao S."/>
            <person name="Lieberman T.D."/>
            <person name="Swanson P.K."/>
            <person name="Smith M."/>
            <person name="Roesemann S."/>
            <person name="Alexander J.E."/>
            <person name="Rich S.A."/>
            <person name="Livny J."/>
            <person name="Vlamakis H."/>
            <person name="Clish C."/>
            <person name="Bullock K."/>
            <person name="Deik A."/>
            <person name="Scott J."/>
            <person name="Pierce K.A."/>
            <person name="Xavier R.J."/>
            <person name="Alm E.J."/>
        </authorList>
    </citation>
    <scope>NUCLEOTIDE SEQUENCE [LARGE SCALE GENOMIC DNA]</scope>
    <source>
        <strain evidence="1 2">BIOML-A198</strain>
    </source>
</reference>
<dbReference type="PANTHER" id="PTHR40056">
    <property type="entry name" value="HYPOTHETICAL CYTOSOLIC PROTEIN"/>
    <property type="match status" value="1"/>
</dbReference>
<dbReference type="GeneID" id="60058661"/>
<dbReference type="InterPro" id="IPR014975">
    <property type="entry name" value="DUF1836"/>
</dbReference>
<name>A0A9X4XCN5_9FIRM</name>
<dbReference type="EMBL" id="WMQE01000002">
    <property type="protein sequence ID" value="MTK20132.1"/>
    <property type="molecule type" value="Genomic_DNA"/>
</dbReference>
<evidence type="ECO:0000313" key="2">
    <source>
        <dbReference type="Proteomes" id="UP000487649"/>
    </source>
</evidence>
<dbReference type="Proteomes" id="UP000487649">
    <property type="component" value="Unassembled WGS sequence"/>
</dbReference>
<dbReference type="RefSeq" id="WP_006784805.1">
    <property type="nucleotide sequence ID" value="NZ_CP053187.1"/>
</dbReference>
<gene>
    <name evidence="1" type="ORF">GMA92_01610</name>
</gene>
<evidence type="ECO:0000313" key="1">
    <source>
        <dbReference type="EMBL" id="MTK20132.1"/>
    </source>
</evidence>
<comment type="caution">
    <text evidence="1">The sequence shown here is derived from an EMBL/GenBank/DDBJ whole genome shotgun (WGS) entry which is preliminary data.</text>
</comment>
<sequence>MNFDEKIKQLHLERQLKLEDLPQVDLYMDQVIQLFQNVYGETLRNDSEKVLTKTMINNYSKGKLLFPIQNKKYTNEHLILMSFIYQLKGGLSISDIKTSLDEINEKVIEQYEFPLTSIYETYLKLVDKNVEIFKQNVLQSVDEVSHEINQLEGIHLESMEKFLLLSSLVNMSNMYRRLAESLIDDMKKEEN</sequence>
<organism evidence="1 2">
    <name type="scientific">Turicibacter sanguinis</name>
    <dbReference type="NCBI Taxonomy" id="154288"/>
    <lineage>
        <taxon>Bacteria</taxon>
        <taxon>Bacillati</taxon>
        <taxon>Bacillota</taxon>
        <taxon>Erysipelotrichia</taxon>
        <taxon>Erysipelotrichales</taxon>
        <taxon>Turicibacteraceae</taxon>
        <taxon>Turicibacter</taxon>
    </lineage>
</organism>